<gene>
    <name evidence="1" type="ORF">S01H4_48965</name>
</gene>
<accession>X1BI78</accession>
<protein>
    <submittedName>
        <fullName evidence="1">Uncharacterized protein</fullName>
    </submittedName>
</protein>
<comment type="caution">
    <text evidence="1">The sequence shown here is derived from an EMBL/GenBank/DDBJ whole genome shotgun (WGS) entry which is preliminary data.</text>
</comment>
<proteinExistence type="predicted"/>
<evidence type="ECO:0000313" key="1">
    <source>
        <dbReference type="EMBL" id="GAG95614.1"/>
    </source>
</evidence>
<organism evidence="1">
    <name type="scientific">marine sediment metagenome</name>
    <dbReference type="NCBI Taxonomy" id="412755"/>
    <lineage>
        <taxon>unclassified sequences</taxon>
        <taxon>metagenomes</taxon>
        <taxon>ecological metagenomes</taxon>
    </lineage>
</organism>
<sequence length="41" mass="4669">MPETDINKAVVTEVNMTDYSVDTMQTDASGEQRETTWMNTK</sequence>
<feature type="non-terminal residue" evidence="1">
    <location>
        <position position="41"/>
    </location>
</feature>
<reference evidence="1" key="1">
    <citation type="journal article" date="2014" name="Front. Microbiol.">
        <title>High frequency of phylogenetically diverse reductive dehalogenase-homologous genes in deep subseafloor sedimentary metagenomes.</title>
        <authorList>
            <person name="Kawai M."/>
            <person name="Futagami T."/>
            <person name="Toyoda A."/>
            <person name="Takaki Y."/>
            <person name="Nishi S."/>
            <person name="Hori S."/>
            <person name="Arai W."/>
            <person name="Tsubouchi T."/>
            <person name="Morono Y."/>
            <person name="Uchiyama I."/>
            <person name="Ito T."/>
            <person name="Fujiyama A."/>
            <person name="Inagaki F."/>
            <person name="Takami H."/>
        </authorList>
    </citation>
    <scope>NUCLEOTIDE SEQUENCE</scope>
    <source>
        <strain evidence="1">Expedition CK06-06</strain>
    </source>
</reference>
<dbReference type="EMBL" id="BART01027647">
    <property type="protein sequence ID" value="GAG95614.1"/>
    <property type="molecule type" value="Genomic_DNA"/>
</dbReference>
<dbReference type="AlphaFoldDB" id="X1BI78"/>
<name>X1BI78_9ZZZZ</name>